<name>A0A5N6Z9G7_9EURO</name>
<gene>
    <name evidence="1" type="ORF">BDV28DRAFT_131275</name>
</gene>
<organism evidence="1 2">
    <name type="scientific">Aspergillus coremiiformis</name>
    <dbReference type="NCBI Taxonomy" id="138285"/>
    <lineage>
        <taxon>Eukaryota</taxon>
        <taxon>Fungi</taxon>
        <taxon>Dikarya</taxon>
        <taxon>Ascomycota</taxon>
        <taxon>Pezizomycotina</taxon>
        <taxon>Eurotiomycetes</taxon>
        <taxon>Eurotiomycetidae</taxon>
        <taxon>Eurotiales</taxon>
        <taxon>Aspergillaceae</taxon>
        <taxon>Aspergillus</taxon>
        <taxon>Aspergillus subgen. Circumdati</taxon>
    </lineage>
</organism>
<reference evidence="2" key="1">
    <citation type="submission" date="2019-04" db="EMBL/GenBank/DDBJ databases">
        <title>Friends and foes A comparative genomics studyof 23 Aspergillus species from section Flavi.</title>
        <authorList>
            <consortium name="DOE Joint Genome Institute"/>
            <person name="Kjaerbolling I."/>
            <person name="Vesth T."/>
            <person name="Frisvad J.C."/>
            <person name="Nybo J.L."/>
            <person name="Theobald S."/>
            <person name="Kildgaard S."/>
            <person name="Isbrandt T."/>
            <person name="Kuo A."/>
            <person name="Sato A."/>
            <person name="Lyhne E.K."/>
            <person name="Kogle M.E."/>
            <person name="Wiebenga A."/>
            <person name="Kun R.S."/>
            <person name="Lubbers R.J."/>
            <person name="Makela M.R."/>
            <person name="Barry K."/>
            <person name="Chovatia M."/>
            <person name="Clum A."/>
            <person name="Daum C."/>
            <person name="Haridas S."/>
            <person name="He G."/>
            <person name="LaButti K."/>
            <person name="Lipzen A."/>
            <person name="Mondo S."/>
            <person name="Riley R."/>
            <person name="Salamov A."/>
            <person name="Simmons B.A."/>
            <person name="Magnuson J.K."/>
            <person name="Henrissat B."/>
            <person name="Mortensen U.H."/>
            <person name="Larsen T.O."/>
            <person name="Devries R.P."/>
            <person name="Grigoriev I.V."/>
            <person name="Machida M."/>
            <person name="Baker S.E."/>
            <person name="Andersen M.R."/>
        </authorList>
    </citation>
    <scope>NUCLEOTIDE SEQUENCE [LARGE SCALE GENOMIC DNA]</scope>
    <source>
        <strain evidence="2">CBS 553.77</strain>
    </source>
</reference>
<protein>
    <submittedName>
        <fullName evidence="1">Uncharacterized protein</fullName>
    </submittedName>
</protein>
<dbReference type="Proteomes" id="UP000327118">
    <property type="component" value="Unassembled WGS sequence"/>
</dbReference>
<dbReference type="EMBL" id="ML739075">
    <property type="protein sequence ID" value="KAE8354312.1"/>
    <property type="molecule type" value="Genomic_DNA"/>
</dbReference>
<accession>A0A5N6Z9G7</accession>
<proteinExistence type="predicted"/>
<evidence type="ECO:0000313" key="1">
    <source>
        <dbReference type="EMBL" id="KAE8354312.1"/>
    </source>
</evidence>
<dbReference type="AlphaFoldDB" id="A0A5N6Z9G7"/>
<keyword evidence="2" id="KW-1185">Reference proteome</keyword>
<evidence type="ECO:0000313" key="2">
    <source>
        <dbReference type="Proteomes" id="UP000327118"/>
    </source>
</evidence>
<sequence length="79" mass="9165">MSAQPGVFDFNSYPATLLELASHKGPPARVFSTEGEAVERTMSLDEYLHGRQLTFWEYLDLRCENRLSDIKRWSLRSWG</sequence>
<dbReference type="OrthoDB" id="5348779at2759"/>